<dbReference type="EMBL" id="JAVRHV010000001">
    <property type="protein sequence ID" value="MDT0552295.1"/>
    <property type="molecule type" value="Genomic_DNA"/>
</dbReference>
<protein>
    <submittedName>
        <fullName evidence="3">FUSC family protein</fullName>
    </submittedName>
</protein>
<keyword evidence="2" id="KW-0472">Membrane</keyword>
<evidence type="ECO:0000256" key="1">
    <source>
        <dbReference type="SAM" id="Coils"/>
    </source>
</evidence>
<keyword evidence="4" id="KW-1185">Reference proteome</keyword>
<proteinExistence type="predicted"/>
<sequence>MNKSIIKLFAILGIIGAILGLIFSFLPISNLAIFPAAVGLILGFIAFNSAKKQGQNFNFPRIVVILALFAIIISVGKQLFTDNKVEIDTEFIEKEKQSEEDAVKELEEELDELEELE</sequence>
<feature type="coiled-coil region" evidence="1">
    <location>
        <begin position="89"/>
        <end position="116"/>
    </location>
</feature>
<evidence type="ECO:0000256" key="2">
    <source>
        <dbReference type="SAM" id="Phobius"/>
    </source>
</evidence>
<keyword evidence="2" id="KW-0812">Transmembrane</keyword>
<reference evidence="3 4" key="1">
    <citation type="submission" date="2023-09" db="EMBL/GenBank/DDBJ databases">
        <authorList>
            <person name="Rey-Velasco X."/>
        </authorList>
    </citation>
    <scope>NUCLEOTIDE SEQUENCE [LARGE SCALE GENOMIC DNA]</scope>
    <source>
        <strain evidence="3 4">P050</strain>
    </source>
</reference>
<keyword evidence="1" id="KW-0175">Coiled coil</keyword>
<gene>
    <name evidence="3" type="ORF">RM519_03450</name>
</gene>
<dbReference type="Proteomes" id="UP001252186">
    <property type="component" value="Unassembled WGS sequence"/>
</dbReference>
<feature type="transmembrane region" description="Helical" evidence="2">
    <location>
        <begin position="32"/>
        <end position="50"/>
    </location>
</feature>
<comment type="caution">
    <text evidence="3">The sequence shown here is derived from an EMBL/GenBank/DDBJ whole genome shotgun (WGS) entry which is preliminary data.</text>
</comment>
<keyword evidence="2" id="KW-1133">Transmembrane helix</keyword>
<evidence type="ECO:0000313" key="3">
    <source>
        <dbReference type="EMBL" id="MDT0552295.1"/>
    </source>
</evidence>
<feature type="transmembrane region" description="Helical" evidence="2">
    <location>
        <begin position="62"/>
        <end position="80"/>
    </location>
</feature>
<evidence type="ECO:0000313" key="4">
    <source>
        <dbReference type="Proteomes" id="UP001252186"/>
    </source>
</evidence>
<dbReference type="RefSeq" id="WP_311592148.1">
    <property type="nucleotide sequence ID" value="NZ_JAVRHV010000001.1"/>
</dbReference>
<organism evidence="3 4">
    <name type="scientific">Urechidicola vernalis</name>
    <dbReference type="NCBI Taxonomy" id="3075600"/>
    <lineage>
        <taxon>Bacteria</taxon>
        <taxon>Pseudomonadati</taxon>
        <taxon>Bacteroidota</taxon>
        <taxon>Flavobacteriia</taxon>
        <taxon>Flavobacteriales</taxon>
        <taxon>Flavobacteriaceae</taxon>
        <taxon>Urechidicola</taxon>
    </lineage>
</organism>
<accession>A0ABU2Y4U5</accession>
<feature type="transmembrane region" description="Helical" evidence="2">
    <location>
        <begin position="5"/>
        <end position="26"/>
    </location>
</feature>
<name>A0ABU2Y4U5_9FLAO</name>